<evidence type="ECO:0000256" key="4">
    <source>
        <dbReference type="ARBA" id="ARBA00023004"/>
    </source>
</evidence>
<keyword evidence="5" id="KW-0411">Iron-sulfur</keyword>
<evidence type="ECO:0000256" key="6">
    <source>
        <dbReference type="SAM" id="Phobius"/>
    </source>
</evidence>
<evidence type="ECO:0000313" key="8">
    <source>
        <dbReference type="EMBL" id="MFC6236287.1"/>
    </source>
</evidence>
<dbReference type="Pfam" id="PF13187">
    <property type="entry name" value="Fer4_9"/>
    <property type="match status" value="1"/>
</dbReference>
<dbReference type="SUPFAM" id="SSF103501">
    <property type="entry name" value="Respiratory nitrate reductase 1 gamma chain"/>
    <property type="match status" value="1"/>
</dbReference>
<evidence type="ECO:0000256" key="3">
    <source>
        <dbReference type="ARBA" id="ARBA00023002"/>
    </source>
</evidence>
<dbReference type="PANTHER" id="PTHR43255:SF1">
    <property type="entry name" value="IRON-SULFUR-BINDING OXIDOREDUCTASE FADF-RELATED"/>
    <property type="match status" value="1"/>
</dbReference>
<protein>
    <submittedName>
        <fullName evidence="8">(Fe-S)-binding protein</fullName>
    </submittedName>
</protein>
<reference evidence="9" key="1">
    <citation type="journal article" date="2019" name="Int. J. Syst. Evol. Microbiol.">
        <title>The Global Catalogue of Microorganisms (GCM) 10K type strain sequencing project: providing services to taxonomists for standard genome sequencing and annotation.</title>
        <authorList>
            <consortium name="The Broad Institute Genomics Platform"/>
            <consortium name="The Broad Institute Genome Sequencing Center for Infectious Disease"/>
            <person name="Wu L."/>
            <person name="Ma J."/>
        </authorList>
    </citation>
    <scope>NUCLEOTIDE SEQUENCE [LARGE SCALE GENOMIC DNA]</scope>
    <source>
        <strain evidence="9">CGMCC 4.7317</strain>
    </source>
</reference>
<dbReference type="InterPro" id="IPR017900">
    <property type="entry name" value="4Fe4S_Fe_S_CS"/>
</dbReference>
<dbReference type="InterPro" id="IPR017896">
    <property type="entry name" value="4Fe4S_Fe-S-bd"/>
</dbReference>
<organism evidence="8 9">
    <name type="scientific">Longivirga aurantiaca</name>
    <dbReference type="NCBI Taxonomy" id="1837743"/>
    <lineage>
        <taxon>Bacteria</taxon>
        <taxon>Bacillati</taxon>
        <taxon>Actinomycetota</taxon>
        <taxon>Actinomycetes</taxon>
        <taxon>Sporichthyales</taxon>
        <taxon>Sporichthyaceae</taxon>
        <taxon>Longivirga</taxon>
    </lineage>
</organism>
<dbReference type="EMBL" id="JBHSTI010000002">
    <property type="protein sequence ID" value="MFC6236287.1"/>
    <property type="molecule type" value="Genomic_DNA"/>
</dbReference>
<keyword evidence="6" id="KW-0472">Membrane</keyword>
<proteinExistence type="predicted"/>
<keyword evidence="3" id="KW-0560">Oxidoreductase</keyword>
<dbReference type="PROSITE" id="PS51379">
    <property type="entry name" value="4FE4S_FER_2"/>
    <property type="match status" value="2"/>
</dbReference>
<evidence type="ECO:0000256" key="1">
    <source>
        <dbReference type="ARBA" id="ARBA00022485"/>
    </source>
</evidence>
<feature type="transmembrane region" description="Helical" evidence="6">
    <location>
        <begin position="68"/>
        <end position="92"/>
    </location>
</feature>
<dbReference type="Pfam" id="PF02754">
    <property type="entry name" value="CCG"/>
    <property type="match status" value="2"/>
</dbReference>
<dbReference type="Proteomes" id="UP001596138">
    <property type="component" value="Unassembled WGS sequence"/>
</dbReference>
<feature type="transmembrane region" description="Helical" evidence="6">
    <location>
        <begin position="6"/>
        <end position="23"/>
    </location>
</feature>
<keyword evidence="4" id="KW-0408">Iron</keyword>
<evidence type="ECO:0000256" key="5">
    <source>
        <dbReference type="ARBA" id="ARBA00023014"/>
    </source>
</evidence>
<feature type="transmembrane region" description="Helical" evidence="6">
    <location>
        <begin position="104"/>
        <end position="128"/>
    </location>
</feature>
<dbReference type="InterPro" id="IPR036197">
    <property type="entry name" value="NarG-like_sf"/>
</dbReference>
<dbReference type="InterPro" id="IPR009051">
    <property type="entry name" value="Helical_ferredxn"/>
</dbReference>
<gene>
    <name evidence="8" type="ORF">ACFQGU_00235</name>
</gene>
<name>A0ABW1SXD9_9ACTN</name>
<keyword evidence="6" id="KW-0812">Transmembrane</keyword>
<dbReference type="PROSITE" id="PS00198">
    <property type="entry name" value="4FE4S_FER_1"/>
    <property type="match status" value="1"/>
</dbReference>
<sequence length="725" mass="79669">MTVRLVLGVLLTLVALSLAAWRGNRIFQVIRSGQPAVGRTDDKGVRIQGEIVEVLGQRKLLKWSVPGLAHFVTFWGFLVLGLTIVEGFGALFDPDFHIPLIGTWPIVGFLEDLFGLLVLVGITVFTVIRIKRNPHRIGRQSRFYGSHTGGAWLILASIATIVITLFVYRGAQINTGTFPFESGAFVSQWVATILEPLGETANEWIETIFILLSFGAVLGTTILVLYSKHMHIFLAPFNVLFSRRPNGLGPLLPMYSRGEQIDFEDPADDAIFGRASIEDITWKGNLDLLTCTECGRCQSQCPAWNTEKPLSPKLLIMDLRDNLLEQAPYLAAKNNPQYLGSPGVGQGPQPVPVEIGSFSQSVQDAHARPLVGSRENDNAVIDEDVLWSCTMCGACVNQCPVDIEHIDHIVDMRRNRVMIESEFPSELNGLFKNIENKGNPWGAQASQRNAWIEEVDFEVEVSDGEAIPDDVDYLFWVGCAGAFEDRAKKTTKAVAELLHLAGVRFMVLGEGETCTGDPARRAGNEFLFQMQAMQNVEMLNEIKAKKIVVTCPHCMNTIGREYPQLGGNYDVVHHSQLLATLVKDGRLTPVTPVEGLGSSVTYHDPCYLGRHNKVYTPPRELIGSLPGLQLTEMERSADRSFCCGAGGARMWMEERIGTRINLNRTDEALGTGATTIAVACPFCSVMLNDGVTNRSQGKDEPVAVVADVATLLLSTVDRTKTPTDA</sequence>
<dbReference type="InterPro" id="IPR004017">
    <property type="entry name" value="Cys_rich_dom"/>
</dbReference>
<evidence type="ECO:0000313" key="9">
    <source>
        <dbReference type="Proteomes" id="UP001596138"/>
    </source>
</evidence>
<dbReference type="Gene3D" id="1.20.950.20">
    <property type="entry name" value="Transmembrane di-heme cytochromes, Chain C"/>
    <property type="match status" value="1"/>
</dbReference>
<dbReference type="Gene3D" id="1.10.1060.10">
    <property type="entry name" value="Alpha-helical ferredoxin"/>
    <property type="match status" value="1"/>
</dbReference>
<keyword evidence="1" id="KW-0004">4Fe-4S</keyword>
<evidence type="ECO:0000259" key="7">
    <source>
        <dbReference type="PROSITE" id="PS51379"/>
    </source>
</evidence>
<feature type="domain" description="4Fe-4S ferredoxin-type" evidence="7">
    <location>
        <begin position="282"/>
        <end position="312"/>
    </location>
</feature>
<keyword evidence="2" id="KW-0479">Metal-binding</keyword>
<dbReference type="RefSeq" id="WP_386763938.1">
    <property type="nucleotide sequence ID" value="NZ_JBHSTI010000002.1"/>
</dbReference>
<keyword evidence="6" id="KW-1133">Transmembrane helix</keyword>
<evidence type="ECO:0000256" key="2">
    <source>
        <dbReference type="ARBA" id="ARBA00022723"/>
    </source>
</evidence>
<comment type="caution">
    <text evidence="8">The sequence shown here is derived from an EMBL/GenBank/DDBJ whole genome shotgun (WGS) entry which is preliminary data.</text>
</comment>
<dbReference type="PANTHER" id="PTHR43255">
    <property type="entry name" value="IRON-SULFUR-BINDING OXIDOREDUCTASE FADF-RELATED-RELATED"/>
    <property type="match status" value="1"/>
</dbReference>
<accession>A0ABW1SXD9</accession>
<feature type="domain" description="4Fe-4S ferredoxin-type" evidence="7">
    <location>
        <begin position="377"/>
        <end position="409"/>
    </location>
</feature>
<dbReference type="InterPro" id="IPR051460">
    <property type="entry name" value="HdrC_iron-sulfur_subunit"/>
</dbReference>
<feature type="transmembrane region" description="Helical" evidence="6">
    <location>
        <begin position="149"/>
        <end position="168"/>
    </location>
</feature>
<dbReference type="SUPFAM" id="SSF46548">
    <property type="entry name" value="alpha-helical ferredoxin"/>
    <property type="match status" value="1"/>
</dbReference>
<keyword evidence="9" id="KW-1185">Reference proteome</keyword>
<feature type="transmembrane region" description="Helical" evidence="6">
    <location>
        <begin position="204"/>
        <end position="226"/>
    </location>
</feature>